<dbReference type="eggNOG" id="ENOG50313EH">
    <property type="taxonomic scope" value="Bacteria"/>
</dbReference>
<dbReference type="AlphaFoldDB" id="V2W1V2"/>
<comment type="caution">
    <text evidence="1">The sequence shown here is derived from an EMBL/GenBank/DDBJ whole genome shotgun (WGS) entry which is preliminary data.</text>
</comment>
<gene>
    <name evidence="1" type="ORF">F990_03023</name>
</gene>
<keyword evidence="2" id="KW-1185">Reference proteome</keyword>
<dbReference type="PATRIC" id="fig|1120928.5.peg.3059"/>
<reference evidence="1 2" key="1">
    <citation type="submission" date="2013-10" db="EMBL/GenBank/DDBJ databases">
        <title>The Genome Sequence of Acinetobacter tjernbergiae CIP107465.</title>
        <authorList>
            <consortium name="The Broad Institute Genomics Platform"/>
            <consortium name="The Broad Institute Genome Sequencing Center for Infectious Disease"/>
            <person name="Cerqueira G."/>
            <person name="Feldgarden M."/>
            <person name="Courvalin P."/>
            <person name="Grillot-Courvalin C."/>
            <person name="Clermont D."/>
            <person name="Rocha E."/>
            <person name="Yoon E.-J."/>
            <person name="Nemec A."/>
            <person name="Young S.K."/>
            <person name="Zeng Q."/>
            <person name="Gargeya S."/>
            <person name="Fitzgerald M."/>
            <person name="Abouelleil A."/>
            <person name="Alvarado L."/>
            <person name="Berlin A.M."/>
            <person name="Chapman S.B."/>
            <person name="Gainer-Dewar J."/>
            <person name="Goldberg J."/>
            <person name="Gnerre S."/>
            <person name="Griggs A."/>
            <person name="Gujja S."/>
            <person name="Hansen M."/>
            <person name="Howarth C."/>
            <person name="Imamovic A."/>
            <person name="Ireland A."/>
            <person name="Larimer J."/>
            <person name="McCowan C."/>
            <person name="Murphy C."/>
            <person name="Pearson M."/>
            <person name="Poon T.W."/>
            <person name="Priest M."/>
            <person name="Roberts A."/>
            <person name="Saif S."/>
            <person name="Shea T."/>
            <person name="Sykes S."/>
            <person name="Wortman J."/>
            <person name="Nusbaum C."/>
            <person name="Birren B."/>
        </authorList>
    </citation>
    <scope>NUCLEOTIDE SEQUENCE [LARGE SCALE GENOMIC DNA]</scope>
    <source>
        <strain evidence="1 2">CIP 107465</strain>
    </source>
</reference>
<accession>V2W1V2</accession>
<dbReference type="Proteomes" id="UP000017404">
    <property type="component" value="Unassembled WGS sequence"/>
</dbReference>
<name>V2W1V2_9GAMM</name>
<dbReference type="EMBL" id="AYEV01000038">
    <property type="protein sequence ID" value="ESK53979.1"/>
    <property type="molecule type" value="Genomic_DNA"/>
</dbReference>
<evidence type="ECO:0000313" key="2">
    <source>
        <dbReference type="Proteomes" id="UP000017404"/>
    </source>
</evidence>
<sequence>MTDIPPHLFSMICRIAANRAYYFEFDDWRLKLRNALFEQSAMAELGLGFDTEILFTEDPKQNLCKYHLFKYTDCLIQSLQDIENLSTWRLFEVDCVNEYETQFLKMASLEMVHYFEKTELFPQYKPKIVELVNILLSHKYGYELRGVNGKYIKLDQQKGHFYCPDDKSEVNWYDLTYMIISPEAKQIVPQHMLEEFECQELNYQLNIKFL</sequence>
<protein>
    <submittedName>
        <fullName evidence="1">Uncharacterized protein</fullName>
    </submittedName>
</protein>
<proteinExistence type="predicted"/>
<dbReference type="OrthoDB" id="6682440at2"/>
<dbReference type="STRING" id="202955.GCA_000759995_02025"/>
<dbReference type="RefSeq" id="WP_018678283.1">
    <property type="nucleotide sequence ID" value="NZ_AYEV01000038.1"/>
</dbReference>
<evidence type="ECO:0000313" key="1">
    <source>
        <dbReference type="EMBL" id="ESK53979.1"/>
    </source>
</evidence>
<organism evidence="1 2">
    <name type="scientific">Acinetobacter tjernbergiae DSM 14971 = CIP 107465</name>
    <dbReference type="NCBI Taxonomy" id="1120928"/>
    <lineage>
        <taxon>Bacteria</taxon>
        <taxon>Pseudomonadati</taxon>
        <taxon>Pseudomonadota</taxon>
        <taxon>Gammaproteobacteria</taxon>
        <taxon>Moraxellales</taxon>
        <taxon>Moraxellaceae</taxon>
        <taxon>Acinetobacter</taxon>
    </lineage>
</organism>